<comment type="caution">
    <text evidence="2">The sequence shown here is derived from an EMBL/GenBank/DDBJ whole genome shotgun (WGS) entry which is preliminary data.</text>
</comment>
<feature type="transmembrane region" description="Helical" evidence="1">
    <location>
        <begin position="24"/>
        <end position="45"/>
    </location>
</feature>
<sequence length="110" mass="12996">MKRPQRSLCECEIRGLHKRPLKSLFALSSIFSTFIVHLTLLFHLFRLSFAGQRWLVFHGSLIFFYFSCIQSEREFNWHFTFSPGAELFQSLKNGERTIKLYISISAMKTQ</sequence>
<evidence type="ECO:0000256" key="1">
    <source>
        <dbReference type="SAM" id="Phobius"/>
    </source>
</evidence>
<keyword evidence="1" id="KW-0472">Membrane</keyword>
<evidence type="ECO:0000313" key="3">
    <source>
        <dbReference type="Proteomes" id="UP001476798"/>
    </source>
</evidence>
<accession>A0ABV0P666</accession>
<name>A0ABV0P666_9TELE</name>
<proteinExistence type="predicted"/>
<keyword evidence="1" id="KW-1133">Transmembrane helix</keyword>
<organism evidence="2 3">
    <name type="scientific">Goodea atripinnis</name>
    <dbReference type="NCBI Taxonomy" id="208336"/>
    <lineage>
        <taxon>Eukaryota</taxon>
        <taxon>Metazoa</taxon>
        <taxon>Chordata</taxon>
        <taxon>Craniata</taxon>
        <taxon>Vertebrata</taxon>
        <taxon>Euteleostomi</taxon>
        <taxon>Actinopterygii</taxon>
        <taxon>Neopterygii</taxon>
        <taxon>Teleostei</taxon>
        <taxon>Neoteleostei</taxon>
        <taxon>Acanthomorphata</taxon>
        <taxon>Ovalentaria</taxon>
        <taxon>Atherinomorphae</taxon>
        <taxon>Cyprinodontiformes</taxon>
        <taxon>Goodeidae</taxon>
        <taxon>Goodea</taxon>
    </lineage>
</organism>
<reference evidence="2 3" key="1">
    <citation type="submission" date="2021-06" db="EMBL/GenBank/DDBJ databases">
        <authorList>
            <person name="Palmer J.M."/>
        </authorList>
    </citation>
    <scope>NUCLEOTIDE SEQUENCE [LARGE SCALE GENOMIC DNA]</scope>
    <source>
        <strain evidence="2 3">GA_2019</strain>
        <tissue evidence="2">Muscle</tissue>
    </source>
</reference>
<keyword evidence="3" id="KW-1185">Reference proteome</keyword>
<dbReference type="Proteomes" id="UP001476798">
    <property type="component" value="Unassembled WGS sequence"/>
</dbReference>
<dbReference type="EMBL" id="JAHRIO010061693">
    <property type="protein sequence ID" value="MEQ2178948.1"/>
    <property type="molecule type" value="Genomic_DNA"/>
</dbReference>
<gene>
    <name evidence="2" type="ORF">GOODEAATRI_019430</name>
</gene>
<keyword evidence="1" id="KW-0812">Transmembrane</keyword>
<feature type="transmembrane region" description="Helical" evidence="1">
    <location>
        <begin position="51"/>
        <end position="69"/>
    </location>
</feature>
<evidence type="ECO:0000313" key="2">
    <source>
        <dbReference type="EMBL" id="MEQ2178948.1"/>
    </source>
</evidence>
<protein>
    <submittedName>
        <fullName evidence="2">Uncharacterized protein</fullName>
    </submittedName>
</protein>